<gene>
    <name evidence="1" type="ORF">NYR02_03490</name>
</gene>
<evidence type="ECO:0000313" key="1">
    <source>
        <dbReference type="EMBL" id="MCT7358084.1"/>
    </source>
</evidence>
<protein>
    <submittedName>
        <fullName evidence="1">Globin</fullName>
    </submittedName>
</protein>
<reference evidence="1" key="2">
    <citation type="submission" date="2022-08" db="EMBL/GenBank/DDBJ databases">
        <authorList>
            <person name="Dong C."/>
        </authorList>
    </citation>
    <scope>NUCLEOTIDE SEQUENCE</scope>
    <source>
        <strain evidence="1">59MF3M-4</strain>
    </source>
</reference>
<organism evidence="1 2">
    <name type="scientific">Thalassolituus pacificus</name>
    <dbReference type="NCBI Taxonomy" id="2975440"/>
    <lineage>
        <taxon>Bacteria</taxon>
        <taxon>Pseudomonadati</taxon>
        <taxon>Pseudomonadota</taxon>
        <taxon>Gammaproteobacteria</taxon>
        <taxon>Oceanospirillales</taxon>
        <taxon>Oceanospirillaceae</taxon>
        <taxon>Thalassolituus</taxon>
    </lineage>
</organism>
<dbReference type="RefSeq" id="WP_260975006.1">
    <property type="nucleotide sequence ID" value="NZ_JAOANI010000012.1"/>
</dbReference>
<dbReference type="SUPFAM" id="SSF46458">
    <property type="entry name" value="Globin-like"/>
    <property type="match status" value="1"/>
</dbReference>
<comment type="caution">
    <text evidence="1">The sequence shown here is derived from an EMBL/GenBank/DDBJ whole genome shotgun (WGS) entry which is preliminary data.</text>
</comment>
<proteinExistence type="predicted"/>
<dbReference type="GO" id="GO:0019825">
    <property type="term" value="F:oxygen binding"/>
    <property type="evidence" value="ECO:0007669"/>
    <property type="project" value="InterPro"/>
</dbReference>
<dbReference type="Proteomes" id="UP001147830">
    <property type="component" value="Unassembled WGS sequence"/>
</dbReference>
<dbReference type="GO" id="GO:0020037">
    <property type="term" value="F:heme binding"/>
    <property type="evidence" value="ECO:0007669"/>
    <property type="project" value="InterPro"/>
</dbReference>
<dbReference type="AlphaFoldDB" id="A0A9X3AQT3"/>
<keyword evidence="2" id="KW-1185">Reference proteome</keyword>
<dbReference type="InterPro" id="IPR012292">
    <property type="entry name" value="Globin/Proto"/>
</dbReference>
<name>A0A9X3AQT3_9GAMM</name>
<dbReference type="InterPro" id="IPR044399">
    <property type="entry name" value="Mb-like_M"/>
</dbReference>
<dbReference type="CDD" id="cd01040">
    <property type="entry name" value="Mb-like"/>
    <property type="match status" value="1"/>
</dbReference>
<dbReference type="InterPro" id="IPR009050">
    <property type="entry name" value="Globin-like_sf"/>
</dbReference>
<dbReference type="Gene3D" id="1.10.490.10">
    <property type="entry name" value="Globins"/>
    <property type="match status" value="1"/>
</dbReference>
<sequence>MGDADKVFQSYGRSCNNPVFYEDFYNAFMNKSADIRAMFVNTNMDSQRGLLRGGIMWLVMHARGMSDSKIRALGESHSRKNMNINPAHYSLWMDALMETLSKHDPLFDAELERIWRVTLRPAIEMIQSMYDQ</sequence>
<dbReference type="EMBL" id="JAOANI010000012">
    <property type="protein sequence ID" value="MCT7358084.1"/>
    <property type="molecule type" value="Genomic_DNA"/>
</dbReference>
<accession>A0A9X3AQT3</accession>
<reference evidence="1" key="1">
    <citation type="journal article" date="2022" name="Front. Microbiol.">
        <title>Genome-based taxonomic rearrangement of Oceanobacter-related bacteria including the description of Thalassolituus hydrocarbonoclasticus sp. nov. and Thalassolituus pacificus sp. nov. and emended description of the genus Thalassolituus.</title>
        <authorList>
            <person name="Dong C."/>
            <person name="Wei L."/>
            <person name="Wang J."/>
            <person name="Lai Q."/>
            <person name="Huang Z."/>
            <person name="Shao Z."/>
        </authorList>
    </citation>
    <scope>NUCLEOTIDE SEQUENCE</scope>
    <source>
        <strain evidence="1">59MF3M-4</strain>
    </source>
</reference>
<evidence type="ECO:0000313" key="2">
    <source>
        <dbReference type="Proteomes" id="UP001147830"/>
    </source>
</evidence>